<evidence type="ECO:0000313" key="4">
    <source>
        <dbReference type="RefSeq" id="XP_030551825.1"/>
    </source>
</evidence>
<feature type="repeat" description="PPR" evidence="2">
    <location>
        <begin position="533"/>
        <end position="567"/>
    </location>
</feature>
<dbReference type="InterPro" id="IPR046960">
    <property type="entry name" value="PPR_At4g14850-like_plant"/>
</dbReference>
<dbReference type="PANTHER" id="PTHR47926">
    <property type="entry name" value="PENTATRICOPEPTIDE REPEAT-CONTAINING PROTEIN"/>
    <property type="match status" value="1"/>
</dbReference>
<feature type="repeat" description="PPR" evidence="2">
    <location>
        <begin position="568"/>
        <end position="598"/>
    </location>
</feature>
<evidence type="ECO:0000256" key="1">
    <source>
        <dbReference type="ARBA" id="ARBA00022737"/>
    </source>
</evidence>
<gene>
    <name evidence="4" type="primary">LOC115756263</name>
</gene>
<feature type="repeat" description="PPR" evidence="2">
    <location>
        <begin position="230"/>
        <end position="264"/>
    </location>
</feature>
<dbReference type="KEGG" id="rarg:115756263"/>
<dbReference type="Gene3D" id="1.25.40.10">
    <property type="entry name" value="Tetratricopeptide repeat domain"/>
    <property type="match status" value="5"/>
</dbReference>
<dbReference type="GO" id="GO:0009451">
    <property type="term" value="P:RNA modification"/>
    <property type="evidence" value="ECO:0007669"/>
    <property type="project" value="InterPro"/>
</dbReference>
<dbReference type="GO" id="GO:0003723">
    <property type="term" value="F:RNA binding"/>
    <property type="evidence" value="ECO:0007669"/>
    <property type="project" value="InterPro"/>
</dbReference>
<evidence type="ECO:0000256" key="2">
    <source>
        <dbReference type="PROSITE-ProRule" id="PRU00708"/>
    </source>
</evidence>
<dbReference type="RefSeq" id="XP_030551825.1">
    <property type="nucleotide sequence ID" value="XM_030695965.2"/>
</dbReference>
<accession>A0A8B8QXM0</accession>
<keyword evidence="1" id="KW-0677">Repeat</keyword>
<keyword evidence="3" id="KW-1185">Reference proteome</keyword>
<dbReference type="PANTHER" id="PTHR47926:SF394">
    <property type="entry name" value="REPEAT-LIKE SUPERFAMILY PROTEIN, PUTATIVE-RELATED"/>
    <property type="match status" value="1"/>
</dbReference>
<dbReference type="FunFam" id="1.25.40.10:FF:000184">
    <property type="entry name" value="Pentatricopeptide repeat-containing protein, chloroplastic"/>
    <property type="match status" value="1"/>
</dbReference>
<dbReference type="GeneID" id="115756263"/>
<dbReference type="Pfam" id="PF01535">
    <property type="entry name" value="PPR"/>
    <property type="match status" value="5"/>
</dbReference>
<dbReference type="InterPro" id="IPR002885">
    <property type="entry name" value="PPR_rpt"/>
</dbReference>
<protein>
    <submittedName>
        <fullName evidence="4">Pentatricopeptide repeat-containing protein At3g01580</fullName>
    </submittedName>
</protein>
<sequence length="765" mass="85381">MLCKTKLWSATSSTSISHLNPLHKFFHQTKRLIKSTSTQQSKAHLAEHSSSQHFSDQIYSYLFSRLKSPFDLLEAKRLHAVLIVGGVFEPGTNDGLFGSQLVNVYVRFGRLDDALDVFEEMPRKSNVAYNAILRGLVSAERFSEAIDFFRWMLREDIIPDNFTYPIVLKACSGSNDLEVGEKVCDLIKFNETKFNAKRNAYVECAMIDMFAKCGSLAEARNVFEEMPRKDLASWSAMIGGAVHNGDSLEALSLFKRMGQEGLKPDSVTVASILPACGKLEDAHMGMALQGFAVRCGFESDIYVSNALIDMYGKCMLLNKASEVFCNIVNKDAVSWSAIIAGYSQNGEYCRSVELYLDMSNAGIKTNVIVASRVLPGLGKLKLLKHGKEMHGYSLKQGFESDGVIGSALIDMYMNCGTKRAAENILYTSPFREIVMFNSMIAGYSISGDSDSALGVFRNIWKFDLTPNAVTILSILPVCTETGNVTHGKEIHGYTIRTRIGEVVSVENSLIEMYCKRGHLEVGIKVFNGMMEKNIVTYNTIICAHATHGLGEQALSFFEEMKELRMRPNKVTFIGLLSACSHAGLVEKGWRLYDAMRSEYKIMPEREHYSCMVDLLGRAGQLDRAFIFIKEMPVEPDISVWGSLLSACRPHNNVVLASFVGRKIIDENLIDPGHHMLLYQIYASCQRWQDASLVRSVIKEKGLSKTPGRSWIQIGFGIHTFHARGQIHPESDNIYRVLDLLLLEMKEKGDVLDQGSSSEDLIEKSG</sequence>
<feature type="repeat" description="PPR" evidence="2">
    <location>
        <begin position="199"/>
        <end position="229"/>
    </location>
</feature>
<dbReference type="Pfam" id="PF20431">
    <property type="entry name" value="E_motif"/>
    <property type="match status" value="1"/>
</dbReference>
<reference evidence="4" key="1">
    <citation type="submission" date="2025-08" db="UniProtKB">
        <authorList>
            <consortium name="RefSeq"/>
        </authorList>
    </citation>
    <scope>IDENTIFICATION</scope>
    <source>
        <tissue evidence="4">Leaf</tissue>
    </source>
</reference>
<dbReference type="PROSITE" id="PS51375">
    <property type="entry name" value="PPR"/>
    <property type="match status" value="7"/>
</dbReference>
<dbReference type="InterPro" id="IPR046848">
    <property type="entry name" value="E_motif"/>
</dbReference>
<evidence type="ECO:0000313" key="3">
    <source>
        <dbReference type="Proteomes" id="UP000827889"/>
    </source>
</evidence>
<proteinExistence type="predicted"/>
<feature type="repeat" description="PPR" evidence="2">
    <location>
        <begin position="432"/>
        <end position="466"/>
    </location>
</feature>
<feature type="repeat" description="PPR" evidence="2">
    <location>
        <begin position="125"/>
        <end position="159"/>
    </location>
</feature>
<dbReference type="Pfam" id="PF13041">
    <property type="entry name" value="PPR_2"/>
    <property type="match status" value="3"/>
</dbReference>
<organism evidence="3 4">
    <name type="scientific">Rhodamnia argentea</name>
    <dbReference type="NCBI Taxonomy" id="178133"/>
    <lineage>
        <taxon>Eukaryota</taxon>
        <taxon>Viridiplantae</taxon>
        <taxon>Streptophyta</taxon>
        <taxon>Embryophyta</taxon>
        <taxon>Tracheophyta</taxon>
        <taxon>Spermatophyta</taxon>
        <taxon>Magnoliopsida</taxon>
        <taxon>eudicotyledons</taxon>
        <taxon>Gunneridae</taxon>
        <taxon>Pentapetalae</taxon>
        <taxon>rosids</taxon>
        <taxon>malvids</taxon>
        <taxon>Myrtales</taxon>
        <taxon>Myrtaceae</taxon>
        <taxon>Myrtoideae</taxon>
        <taxon>Myrteae</taxon>
        <taxon>Australasian group</taxon>
        <taxon>Rhodamnia</taxon>
    </lineage>
</organism>
<dbReference type="InterPro" id="IPR011990">
    <property type="entry name" value="TPR-like_helical_dom_sf"/>
</dbReference>
<dbReference type="NCBIfam" id="TIGR00756">
    <property type="entry name" value="PPR"/>
    <property type="match status" value="7"/>
</dbReference>
<dbReference type="FunFam" id="1.25.40.10:FF:000344">
    <property type="entry name" value="Pentatricopeptide repeat-containing protein"/>
    <property type="match status" value="1"/>
</dbReference>
<name>A0A8B8QXM0_9MYRT</name>
<dbReference type="AlphaFoldDB" id="A0A8B8QXM0"/>
<dbReference type="Proteomes" id="UP000827889">
    <property type="component" value="Chromosome 7"/>
</dbReference>
<feature type="repeat" description="PPR" evidence="2">
    <location>
        <begin position="331"/>
        <end position="365"/>
    </location>
</feature>
<dbReference type="OrthoDB" id="1851890at2759"/>